<reference evidence="5" key="2">
    <citation type="submission" date="2023-06" db="EMBL/GenBank/DDBJ databases">
        <authorList>
            <person name="Kobayashi Y."/>
            <person name="Kayamori A."/>
            <person name="Aoki K."/>
            <person name="Shiwa Y."/>
            <person name="Fujita N."/>
            <person name="Sugita T."/>
            <person name="Iwasaki W."/>
            <person name="Tanaka N."/>
            <person name="Takashima M."/>
        </authorList>
    </citation>
    <scope>NUCLEOTIDE SEQUENCE</scope>
    <source>
        <strain evidence="5">HIS016</strain>
    </source>
</reference>
<dbReference type="InterPro" id="IPR036291">
    <property type="entry name" value="NAD(P)-bd_dom_sf"/>
</dbReference>
<dbReference type="PRINTS" id="PR00081">
    <property type="entry name" value="GDHRDH"/>
</dbReference>
<organism evidence="5 6">
    <name type="scientific">Cutaneotrichosporon spelunceum</name>
    <dbReference type="NCBI Taxonomy" id="1672016"/>
    <lineage>
        <taxon>Eukaryota</taxon>
        <taxon>Fungi</taxon>
        <taxon>Dikarya</taxon>
        <taxon>Basidiomycota</taxon>
        <taxon>Agaricomycotina</taxon>
        <taxon>Tremellomycetes</taxon>
        <taxon>Trichosporonales</taxon>
        <taxon>Trichosporonaceae</taxon>
        <taxon>Cutaneotrichosporon</taxon>
    </lineage>
</organism>
<dbReference type="AlphaFoldDB" id="A0AAD3YA08"/>
<comment type="similarity">
    <text evidence="1">Belongs to the short-chain dehydrogenases/reductases (SDR) family.</text>
</comment>
<dbReference type="GO" id="GO:0005829">
    <property type="term" value="C:cytosol"/>
    <property type="evidence" value="ECO:0007669"/>
    <property type="project" value="TreeGrafter"/>
</dbReference>
<name>A0AAD3YA08_9TREE</name>
<keyword evidence="3" id="KW-0560">Oxidoreductase</keyword>
<accession>A0AAD3YA08</accession>
<evidence type="ECO:0000256" key="1">
    <source>
        <dbReference type="ARBA" id="ARBA00006484"/>
    </source>
</evidence>
<comment type="caution">
    <text evidence="5">The sequence shown here is derived from an EMBL/GenBank/DDBJ whole genome shotgun (WGS) entry which is preliminary data.</text>
</comment>
<feature type="chain" id="PRO_5042105522" description="NAD(P)-binding protein" evidence="4">
    <location>
        <begin position="26"/>
        <end position="369"/>
    </location>
</feature>
<evidence type="ECO:0000256" key="2">
    <source>
        <dbReference type="ARBA" id="ARBA00022857"/>
    </source>
</evidence>
<dbReference type="InterPro" id="IPR002347">
    <property type="entry name" value="SDR_fam"/>
</dbReference>
<evidence type="ECO:0008006" key="7">
    <source>
        <dbReference type="Google" id="ProtNLM"/>
    </source>
</evidence>
<dbReference type="EMBL" id="BTCM01000002">
    <property type="protein sequence ID" value="GMK55520.1"/>
    <property type="molecule type" value="Genomic_DNA"/>
</dbReference>
<keyword evidence="6" id="KW-1185">Reference proteome</keyword>
<dbReference type="CDD" id="cd05233">
    <property type="entry name" value="SDR_c"/>
    <property type="match status" value="1"/>
</dbReference>
<sequence length="369" mass="39153">MQVPPLSPVIYCLLALPILALLLRARHGPSREKVIKPTEERVLLLGASSGVGKDLALAYAKRGAKIALVARRAAALETVKDECLALGLAADRILVIPADIRSPPDLVAVRDTIVKSVPSTRTLLQIAGVDLIPEPRPTGPHPRLVPAEDLAWVGPGGAYNSATSLPTCAGLEALSAEARACSEINFVGTVLALAAFIPVLTVSSACPAVHHLSSVAATIAAPRRCIYSATKAAAFMAVESARVECEGAGIRFLSLLPGTIDNEFRTKTAFATSGGNCEVQAGVKAGWTEKLLLPPKKVVDTILSQLALPTAPYPVIPYPPFSWVSGLCVPPKSQFYLPFTYKLVTLLNLTPLGYMYVEPRARQKYGLRP</sequence>
<dbReference type="PANTHER" id="PTHR43391">
    <property type="entry name" value="RETINOL DEHYDROGENASE-RELATED"/>
    <property type="match status" value="1"/>
</dbReference>
<dbReference type="SUPFAM" id="SSF51735">
    <property type="entry name" value="NAD(P)-binding Rossmann-fold domains"/>
    <property type="match status" value="1"/>
</dbReference>
<dbReference type="Gene3D" id="3.40.50.720">
    <property type="entry name" value="NAD(P)-binding Rossmann-like Domain"/>
    <property type="match status" value="1"/>
</dbReference>
<feature type="signal peptide" evidence="4">
    <location>
        <begin position="1"/>
        <end position="25"/>
    </location>
</feature>
<dbReference type="PANTHER" id="PTHR43391:SF14">
    <property type="entry name" value="DEHYDROGENASE_REDUCTASE SDR FAMILY PROTEIN 7-LIKE"/>
    <property type="match status" value="1"/>
</dbReference>
<dbReference type="Proteomes" id="UP001222932">
    <property type="component" value="Unassembled WGS sequence"/>
</dbReference>
<keyword evidence="4" id="KW-0732">Signal</keyword>
<reference evidence="5" key="1">
    <citation type="journal article" date="2023" name="BMC Genomics">
        <title>Chromosome-level genome assemblies of Cutaneotrichosporon spp. (Trichosporonales, Basidiomycota) reveal imbalanced evolution between nucleotide sequences and chromosome synteny.</title>
        <authorList>
            <person name="Kobayashi Y."/>
            <person name="Kayamori A."/>
            <person name="Aoki K."/>
            <person name="Shiwa Y."/>
            <person name="Matsutani M."/>
            <person name="Fujita N."/>
            <person name="Sugita T."/>
            <person name="Iwasaki W."/>
            <person name="Tanaka N."/>
            <person name="Takashima M."/>
        </authorList>
    </citation>
    <scope>NUCLEOTIDE SEQUENCE</scope>
    <source>
        <strain evidence="5">HIS016</strain>
    </source>
</reference>
<gene>
    <name evidence="5" type="ORF">CspeluHIS016_0205760</name>
</gene>
<proteinExistence type="inferred from homology"/>
<evidence type="ECO:0000313" key="5">
    <source>
        <dbReference type="EMBL" id="GMK55520.1"/>
    </source>
</evidence>
<dbReference type="GO" id="GO:0016491">
    <property type="term" value="F:oxidoreductase activity"/>
    <property type="evidence" value="ECO:0007669"/>
    <property type="project" value="UniProtKB-KW"/>
</dbReference>
<evidence type="ECO:0000256" key="4">
    <source>
        <dbReference type="SAM" id="SignalP"/>
    </source>
</evidence>
<evidence type="ECO:0000313" key="6">
    <source>
        <dbReference type="Proteomes" id="UP001222932"/>
    </source>
</evidence>
<dbReference type="Pfam" id="PF00106">
    <property type="entry name" value="adh_short"/>
    <property type="match status" value="2"/>
</dbReference>
<keyword evidence="2" id="KW-0521">NADP</keyword>
<protein>
    <recommendedName>
        <fullName evidence="7">NAD(P)-binding protein</fullName>
    </recommendedName>
</protein>
<evidence type="ECO:0000256" key="3">
    <source>
        <dbReference type="ARBA" id="ARBA00023002"/>
    </source>
</evidence>